<organism evidence="8 9">
    <name type="scientific">Emticicia agri</name>
    <dbReference type="NCBI Taxonomy" id="2492393"/>
    <lineage>
        <taxon>Bacteria</taxon>
        <taxon>Pseudomonadati</taxon>
        <taxon>Bacteroidota</taxon>
        <taxon>Cytophagia</taxon>
        <taxon>Cytophagales</taxon>
        <taxon>Leadbetterellaceae</taxon>
        <taxon>Emticicia</taxon>
    </lineage>
</organism>
<dbReference type="Pfam" id="PF00072">
    <property type="entry name" value="Response_reg"/>
    <property type="match status" value="1"/>
</dbReference>
<accession>A0A4Q5M2C3</accession>
<evidence type="ECO:0000313" key="9">
    <source>
        <dbReference type="Proteomes" id="UP000293162"/>
    </source>
</evidence>
<dbReference type="InterPro" id="IPR001789">
    <property type="entry name" value="Sig_transdc_resp-reg_receiver"/>
</dbReference>
<dbReference type="PRINTS" id="PR00038">
    <property type="entry name" value="HTHLUXR"/>
</dbReference>
<evidence type="ECO:0000256" key="4">
    <source>
        <dbReference type="ARBA" id="ARBA00023163"/>
    </source>
</evidence>
<proteinExistence type="predicted"/>
<evidence type="ECO:0000259" key="6">
    <source>
        <dbReference type="PROSITE" id="PS50043"/>
    </source>
</evidence>
<dbReference type="EMBL" id="SEWF01000007">
    <property type="protein sequence ID" value="RYU96496.1"/>
    <property type="molecule type" value="Genomic_DNA"/>
</dbReference>
<evidence type="ECO:0000256" key="1">
    <source>
        <dbReference type="ARBA" id="ARBA00022553"/>
    </source>
</evidence>
<dbReference type="InterPro" id="IPR016032">
    <property type="entry name" value="Sig_transdc_resp-reg_C-effctor"/>
</dbReference>
<dbReference type="SUPFAM" id="SSF46894">
    <property type="entry name" value="C-terminal effector domain of the bipartite response regulators"/>
    <property type="match status" value="1"/>
</dbReference>
<evidence type="ECO:0000256" key="3">
    <source>
        <dbReference type="ARBA" id="ARBA00023125"/>
    </source>
</evidence>
<name>A0A4Q5M2C3_9BACT</name>
<dbReference type="OrthoDB" id="9797341at2"/>
<dbReference type="InterPro" id="IPR011006">
    <property type="entry name" value="CheY-like_superfamily"/>
</dbReference>
<keyword evidence="4" id="KW-0804">Transcription</keyword>
<dbReference type="Proteomes" id="UP000293162">
    <property type="component" value="Unassembled WGS sequence"/>
</dbReference>
<dbReference type="InterPro" id="IPR039420">
    <property type="entry name" value="WalR-like"/>
</dbReference>
<dbReference type="SUPFAM" id="SSF52172">
    <property type="entry name" value="CheY-like"/>
    <property type="match status" value="1"/>
</dbReference>
<evidence type="ECO:0000256" key="5">
    <source>
        <dbReference type="PROSITE-ProRule" id="PRU00169"/>
    </source>
</evidence>
<dbReference type="Gene3D" id="3.40.50.2300">
    <property type="match status" value="1"/>
</dbReference>
<feature type="domain" description="HTH luxR-type" evidence="6">
    <location>
        <begin position="147"/>
        <end position="212"/>
    </location>
</feature>
<dbReference type="PANTHER" id="PTHR43214">
    <property type="entry name" value="TWO-COMPONENT RESPONSE REGULATOR"/>
    <property type="match status" value="1"/>
</dbReference>
<dbReference type="SMART" id="SM00448">
    <property type="entry name" value="REC"/>
    <property type="match status" value="1"/>
</dbReference>
<evidence type="ECO:0000313" key="8">
    <source>
        <dbReference type="EMBL" id="RYU96496.1"/>
    </source>
</evidence>
<dbReference type="CDD" id="cd17535">
    <property type="entry name" value="REC_NarL-like"/>
    <property type="match status" value="1"/>
</dbReference>
<keyword evidence="2" id="KW-0805">Transcription regulation</keyword>
<dbReference type="PANTHER" id="PTHR43214:SF41">
    <property type="entry name" value="NITRATE_NITRITE RESPONSE REGULATOR PROTEIN NARP"/>
    <property type="match status" value="1"/>
</dbReference>
<keyword evidence="9" id="KW-1185">Reference proteome</keyword>
<reference evidence="8 9" key="1">
    <citation type="submission" date="2019-02" db="EMBL/GenBank/DDBJ databases">
        <title>Bacterial novel species Emticicia sp. 17J42-9 isolated from soil.</title>
        <authorList>
            <person name="Jung H.-Y."/>
        </authorList>
    </citation>
    <scope>NUCLEOTIDE SEQUENCE [LARGE SCALE GENOMIC DNA]</scope>
    <source>
        <strain evidence="8 9">17J42-9</strain>
    </source>
</reference>
<dbReference type="PROSITE" id="PS50110">
    <property type="entry name" value="RESPONSE_REGULATORY"/>
    <property type="match status" value="1"/>
</dbReference>
<dbReference type="CDD" id="cd06170">
    <property type="entry name" value="LuxR_C_like"/>
    <property type="match status" value="1"/>
</dbReference>
<comment type="caution">
    <text evidence="8">The sequence shown here is derived from an EMBL/GenBank/DDBJ whole genome shotgun (WGS) entry which is preliminary data.</text>
</comment>
<feature type="modified residue" description="4-aspartylphosphate" evidence="5">
    <location>
        <position position="58"/>
    </location>
</feature>
<dbReference type="AlphaFoldDB" id="A0A4Q5M2C3"/>
<dbReference type="RefSeq" id="WP_130020171.1">
    <property type="nucleotide sequence ID" value="NZ_SEWF01000007.1"/>
</dbReference>
<keyword evidence="3" id="KW-0238">DNA-binding</keyword>
<sequence length="214" mass="24311">MTATKLKILIVDDHQILIDGIEAMLQDVDNFEVVGKLLDGKIALSYLAHNPVDILLTDLYMPKMTGIELTQRVKKEFPEVKVLALSVSYDVSIVHDLMDAGISGFILKTIGRGELIEAINEVSKGNVYFSREVSNEILRSLANRNDSEEETYRLTDREIEILKLIAQEFSNADIAKQLYISERTVETHRKNIYRKTNTKTIVGLIKYAVERKLI</sequence>
<dbReference type="GO" id="GO:0006355">
    <property type="term" value="P:regulation of DNA-templated transcription"/>
    <property type="evidence" value="ECO:0007669"/>
    <property type="project" value="InterPro"/>
</dbReference>
<dbReference type="Pfam" id="PF00196">
    <property type="entry name" value="GerE"/>
    <property type="match status" value="1"/>
</dbReference>
<dbReference type="InterPro" id="IPR058245">
    <property type="entry name" value="NreC/VraR/RcsB-like_REC"/>
</dbReference>
<dbReference type="SMART" id="SM00421">
    <property type="entry name" value="HTH_LUXR"/>
    <property type="match status" value="1"/>
</dbReference>
<protein>
    <submittedName>
        <fullName evidence="8">Response regulator transcription factor</fullName>
    </submittedName>
</protein>
<dbReference type="GO" id="GO:0003677">
    <property type="term" value="F:DNA binding"/>
    <property type="evidence" value="ECO:0007669"/>
    <property type="project" value="UniProtKB-KW"/>
</dbReference>
<evidence type="ECO:0000256" key="2">
    <source>
        <dbReference type="ARBA" id="ARBA00023015"/>
    </source>
</evidence>
<dbReference type="GO" id="GO:0000160">
    <property type="term" value="P:phosphorelay signal transduction system"/>
    <property type="evidence" value="ECO:0007669"/>
    <property type="project" value="InterPro"/>
</dbReference>
<evidence type="ECO:0000259" key="7">
    <source>
        <dbReference type="PROSITE" id="PS50110"/>
    </source>
</evidence>
<dbReference type="PROSITE" id="PS50043">
    <property type="entry name" value="HTH_LUXR_2"/>
    <property type="match status" value="1"/>
</dbReference>
<keyword evidence="1 5" id="KW-0597">Phosphoprotein</keyword>
<feature type="domain" description="Response regulatory" evidence="7">
    <location>
        <begin position="7"/>
        <end position="123"/>
    </location>
</feature>
<dbReference type="InterPro" id="IPR000792">
    <property type="entry name" value="Tscrpt_reg_LuxR_C"/>
</dbReference>
<gene>
    <name evidence="8" type="ORF">EWM59_06695</name>
</gene>